<name>A0A1B0GMQ6_PHLPP</name>
<dbReference type="Pfam" id="PF13621">
    <property type="entry name" value="Cupin_8"/>
    <property type="match status" value="1"/>
</dbReference>
<proteinExistence type="predicted"/>
<accession>A0A1B0GMQ6</accession>
<dbReference type="EMBL" id="AJVK01012234">
    <property type="status" value="NOT_ANNOTATED_CDS"/>
    <property type="molecule type" value="Genomic_DNA"/>
</dbReference>
<dbReference type="PANTHER" id="PTHR12480:SF19">
    <property type="entry name" value="CUPIN-LIKE DOMAIN-CONTAINING PROTEIN"/>
    <property type="match status" value="1"/>
</dbReference>
<dbReference type="Proteomes" id="UP000092462">
    <property type="component" value="Unassembled WGS sequence"/>
</dbReference>
<dbReference type="EnsemblMetazoa" id="PPAI003249-RA">
    <property type="protein sequence ID" value="PPAI003249-PA"/>
    <property type="gene ID" value="PPAI003249"/>
</dbReference>
<evidence type="ECO:0000313" key="3">
    <source>
        <dbReference type="Proteomes" id="UP000092462"/>
    </source>
</evidence>
<dbReference type="VEuPathDB" id="VectorBase:PPAPM1_008056"/>
<dbReference type="Gene3D" id="2.60.120.650">
    <property type="entry name" value="Cupin"/>
    <property type="match status" value="1"/>
</dbReference>
<dbReference type="GO" id="GO:0016706">
    <property type="term" value="F:2-oxoglutarate-dependent dioxygenase activity"/>
    <property type="evidence" value="ECO:0007669"/>
    <property type="project" value="TreeGrafter"/>
</dbReference>
<protein>
    <recommendedName>
        <fullName evidence="1">Cupin-like domain-containing protein</fullName>
    </recommendedName>
</protein>
<dbReference type="SUPFAM" id="SSF51197">
    <property type="entry name" value="Clavaminate synthase-like"/>
    <property type="match status" value="1"/>
</dbReference>
<feature type="domain" description="Cupin-like" evidence="1">
    <location>
        <begin position="41"/>
        <end position="198"/>
    </location>
</feature>
<dbReference type="PANTHER" id="PTHR12480">
    <property type="entry name" value="ARGININE DEMETHYLASE AND LYSYL-HYDROXYLASE JMJD"/>
    <property type="match status" value="1"/>
</dbReference>
<sequence>MTPSACLISMPDELSKAFRPPIDCDFCVGKHEVLRTQNLSPDNFEKKFAYQGGPLIVTDAMNNWTATEIFNYGYFRKTYREAKKKKSILNCQFFPYKSGLGDLFEAFDMSEERVKQNPGTEPWYFGWSNCNYEIAKVLRKHYTSPYFLPKSSENNAIDWIFMGVPGKGAHLHVDNVRLPSWQAQLKGTKEWILAPPPECYYKCSSFSTSVKPGEIIVLDTNRWYHQTNVLPGEVSITIGAEYD</sequence>
<evidence type="ECO:0000313" key="2">
    <source>
        <dbReference type="EnsemblMetazoa" id="PPAI003249-PA"/>
    </source>
</evidence>
<keyword evidence="3" id="KW-1185">Reference proteome</keyword>
<dbReference type="AlphaFoldDB" id="A0A1B0GMQ6"/>
<organism evidence="2 3">
    <name type="scientific">Phlebotomus papatasi</name>
    <name type="common">Sandfly</name>
    <dbReference type="NCBI Taxonomy" id="29031"/>
    <lineage>
        <taxon>Eukaryota</taxon>
        <taxon>Metazoa</taxon>
        <taxon>Ecdysozoa</taxon>
        <taxon>Arthropoda</taxon>
        <taxon>Hexapoda</taxon>
        <taxon>Insecta</taxon>
        <taxon>Pterygota</taxon>
        <taxon>Neoptera</taxon>
        <taxon>Endopterygota</taxon>
        <taxon>Diptera</taxon>
        <taxon>Nematocera</taxon>
        <taxon>Psychodoidea</taxon>
        <taxon>Psychodidae</taxon>
        <taxon>Phlebotomus</taxon>
        <taxon>Phlebotomus</taxon>
    </lineage>
</organism>
<dbReference type="VEuPathDB" id="VectorBase:PPAI003249"/>
<dbReference type="InterPro" id="IPR041667">
    <property type="entry name" value="Cupin_8"/>
</dbReference>
<reference evidence="2" key="1">
    <citation type="submission" date="2022-08" db="UniProtKB">
        <authorList>
            <consortium name="EnsemblMetazoa"/>
        </authorList>
    </citation>
    <scope>IDENTIFICATION</scope>
    <source>
        <strain evidence="2">Israel</strain>
    </source>
</reference>
<dbReference type="InterPro" id="IPR050910">
    <property type="entry name" value="JMJD6_ArgDemeth/LysHydrox"/>
</dbReference>
<evidence type="ECO:0000259" key="1">
    <source>
        <dbReference type="Pfam" id="PF13621"/>
    </source>
</evidence>